<dbReference type="Gene3D" id="3.30.70.1430">
    <property type="entry name" value="Multidrug efflux transporter AcrB pore domain"/>
    <property type="match status" value="2"/>
</dbReference>
<proteinExistence type="predicted"/>
<dbReference type="InterPro" id="IPR027463">
    <property type="entry name" value="AcrB_DN_DC_subdom"/>
</dbReference>
<evidence type="ECO:0000313" key="3">
    <source>
        <dbReference type="Proteomes" id="UP000184050"/>
    </source>
</evidence>
<keyword evidence="1" id="KW-1133">Transmembrane helix</keyword>
<dbReference type="SUPFAM" id="SSF82693">
    <property type="entry name" value="Multidrug efflux transporter AcrB pore domain, PN1, PN2, PC1 and PC2 subdomains"/>
    <property type="match status" value="3"/>
</dbReference>
<dbReference type="AlphaFoldDB" id="A0A1M6A8A8"/>
<feature type="transmembrane region" description="Helical" evidence="1">
    <location>
        <begin position="335"/>
        <end position="351"/>
    </location>
</feature>
<gene>
    <name evidence="2" type="ORF">SAMN05444280_101109</name>
</gene>
<dbReference type="Pfam" id="PF00873">
    <property type="entry name" value="ACR_tran"/>
    <property type="match status" value="1"/>
</dbReference>
<dbReference type="RefSeq" id="WP_073163973.1">
    <property type="nucleotide sequence ID" value="NZ_FQZE01000001.1"/>
</dbReference>
<feature type="transmembrane region" description="Helical" evidence="1">
    <location>
        <begin position="358"/>
        <end position="378"/>
    </location>
</feature>
<reference evidence="2 3" key="1">
    <citation type="submission" date="2016-11" db="EMBL/GenBank/DDBJ databases">
        <authorList>
            <person name="Jaros S."/>
            <person name="Januszkiewicz K."/>
            <person name="Wedrychowicz H."/>
        </authorList>
    </citation>
    <scope>NUCLEOTIDE SEQUENCE [LARGE SCALE GENOMIC DNA]</scope>
    <source>
        <strain evidence="2 3">DSM 27063</strain>
    </source>
</reference>
<organism evidence="2 3">
    <name type="scientific">Tangfeifania diversioriginum</name>
    <dbReference type="NCBI Taxonomy" id="1168035"/>
    <lineage>
        <taxon>Bacteria</taxon>
        <taxon>Pseudomonadati</taxon>
        <taxon>Bacteroidota</taxon>
        <taxon>Bacteroidia</taxon>
        <taxon>Marinilabiliales</taxon>
        <taxon>Prolixibacteraceae</taxon>
        <taxon>Tangfeifania</taxon>
    </lineage>
</organism>
<feature type="transmembrane region" description="Helical" evidence="1">
    <location>
        <begin position="384"/>
        <end position="408"/>
    </location>
</feature>
<dbReference type="Gene3D" id="1.20.1640.10">
    <property type="entry name" value="Multidrug efflux transporter AcrB transmembrane domain"/>
    <property type="match status" value="2"/>
</dbReference>
<dbReference type="STRING" id="1168035.SAMN05444280_101109"/>
<feature type="transmembrane region" description="Helical" evidence="1">
    <location>
        <begin position="916"/>
        <end position="941"/>
    </location>
</feature>
<feature type="transmembrane region" description="Helical" evidence="1">
    <location>
        <begin position="962"/>
        <end position="981"/>
    </location>
</feature>
<dbReference type="Proteomes" id="UP000184050">
    <property type="component" value="Unassembled WGS sequence"/>
</dbReference>
<keyword evidence="3" id="KW-1185">Reference proteome</keyword>
<feature type="transmembrane region" description="Helical" evidence="1">
    <location>
        <begin position="529"/>
        <end position="549"/>
    </location>
</feature>
<evidence type="ECO:0000313" key="2">
    <source>
        <dbReference type="EMBL" id="SHI32705.1"/>
    </source>
</evidence>
<dbReference type="PANTHER" id="PTHR32063:SF0">
    <property type="entry name" value="SWARMING MOTILITY PROTEIN SWRC"/>
    <property type="match status" value="1"/>
</dbReference>
<dbReference type="InterPro" id="IPR001036">
    <property type="entry name" value="Acrflvin-R"/>
</dbReference>
<feature type="transmembrane region" description="Helical" evidence="1">
    <location>
        <begin position="429"/>
        <end position="449"/>
    </location>
</feature>
<dbReference type="PRINTS" id="PR00702">
    <property type="entry name" value="ACRIFLAVINRP"/>
</dbReference>
<dbReference type="SUPFAM" id="SSF82866">
    <property type="entry name" value="Multidrug efflux transporter AcrB transmembrane domain"/>
    <property type="match status" value="2"/>
</dbReference>
<sequence>MSIYKSAVNKPITTLMIFTAVVVMGIYSLVQIPVDLYPEMDPPFISVMTTYPGANASDIETNVTKTIEDALNSVDNLKEITSTSSDNLSVINLEFEWGSNLDEATNDIRDAVDLVIDVLPEETERPQIFKFNTSMMPIVFYAVTADESYPGLEKILDEKIINPLNRIEGIGSIGIMGAPNRVIYVEADPYKLEAHNLTIEQIGNTIASENMNLPSGNVKMGKLDYQLRIQGEFNTSSRIKDLVVGNLAGKPVYVRDVATVRDSIKDLSLDEKINGETGLRLFVMKQSGANTMKVAREVRANMVDLQKELPPDVKINLIMDTSEFIEGSINNLSQTLMWALLFVMLVVLFFLGRWRATFIIVLTIPISLIVAFLFLFITGSSINVISLTSLSIAIGMVVDDAIVVLENITRHVERGATPREAAIYATNEVWLAVIITTLVVVAVFFPLTLVGGMTGVIFNQLGWIVTITVVTSTLAAISLTPMLSSKFLKLRERKKKAPALSYERTIERGLGALDNFYERTLRWVLRHKVFTLLAALIIFVGSIFLLQFISTDFMPETDESRITAEVELQTGTRVEETIKTTRYLEDVIQEKFPEVEIMAASSGSDDEGGMFSLFTTTGSNMINFMMRLSDIEDRERSVWEVADGLRQEIAALPEVVNFSVETAGQGLGGTSNTVDVEIYGYDFDVTNELAEEFRMKMENVPGAIDVQVSRKNDKPELQFVLDRDKLALHGLTTAQVSTNIRNRISGMVASQYKEEGEEYDIRVRLKEEFRNSTTEIEELSMVTPAGTRVRLKELGEVKEYWSPPNIEHKRRERIVTVSAKPDRIALGELANRINSEIEDIEIPQEVLINVGGAYEDQQESFMDLGLLMVISLILVFIVMASQFESFAMPFVIMFSIPFAFTGVILALFITNTTLSLVAALGAVLLIGIVVKNGIVLIDFTNLMRDRGIELYEAIAISGKSRLRPVLMTAATTILGMLPLALSTGEGAEIWRPMGITVIGGLLFSTLVTMVIVPVMYGLLAHHGERNKKDTVKKQFRFMNGLEPKN</sequence>
<feature type="transmembrane region" description="Helical" evidence="1">
    <location>
        <begin position="864"/>
        <end position="883"/>
    </location>
</feature>
<dbReference type="SUPFAM" id="SSF82714">
    <property type="entry name" value="Multidrug efflux transporter AcrB TolC docking domain, DN and DC subdomains"/>
    <property type="match status" value="2"/>
</dbReference>
<dbReference type="Gene3D" id="3.30.2090.10">
    <property type="entry name" value="Multidrug efflux transporter AcrB TolC docking domain, DN and DC subdomains"/>
    <property type="match status" value="2"/>
</dbReference>
<dbReference type="EMBL" id="FQZE01000001">
    <property type="protein sequence ID" value="SHI32705.1"/>
    <property type="molecule type" value="Genomic_DNA"/>
</dbReference>
<feature type="transmembrane region" description="Helical" evidence="1">
    <location>
        <begin position="461"/>
        <end position="484"/>
    </location>
</feature>
<feature type="transmembrane region" description="Helical" evidence="1">
    <location>
        <begin position="890"/>
        <end position="910"/>
    </location>
</feature>
<protein>
    <submittedName>
        <fullName evidence="2">Hydrophobic/amphiphilic exporter-1, HAE1 family</fullName>
    </submittedName>
</protein>
<feature type="transmembrane region" description="Helical" evidence="1">
    <location>
        <begin position="993"/>
        <end position="1019"/>
    </location>
</feature>
<dbReference type="GO" id="GO:0042910">
    <property type="term" value="F:xenobiotic transmembrane transporter activity"/>
    <property type="evidence" value="ECO:0007669"/>
    <property type="project" value="TreeGrafter"/>
</dbReference>
<name>A0A1M6A8A8_9BACT</name>
<feature type="transmembrane region" description="Helical" evidence="1">
    <location>
        <begin position="12"/>
        <end position="30"/>
    </location>
</feature>
<keyword evidence="1" id="KW-0472">Membrane</keyword>
<dbReference type="PANTHER" id="PTHR32063">
    <property type="match status" value="1"/>
</dbReference>
<evidence type="ECO:0000256" key="1">
    <source>
        <dbReference type="SAM" id="Phobius"/>
    </source>
</evidence>
<dbReference type="Gene3D" id="3.30.70.1440">
    <property type="entry name" value="Multidrug efflux transporter AcrB pore domain"/>
    <property type="match status" value="1"/>
</dbReference>
<keyword evidence="1" id="KW-0812">Transmembrane</keyword>
<dbReference type="GO" id="GO:0005886">
    <property type="term" value="C:plasma membrane"/>
    <property type="evidence" value="ECO:0007669"/>
    <property type="project" value="TreeGrafter"/>
</dbReference>
<accession>A0A1M6A8A8</accession>
<dbReference type="Gene3D" id="3.30.70.1320">
    <property type="entry name" value="Multidrug efflux transporter AcrB pore domain like"/>
    <property type="match status" value="1"/>
</dbReference>
<dbReference type="OrthoDB" id="9758940at2"/>